<dbReference type="Proteomes" id="UP000664699">
    <property type="component" value="Unassembled WGS sequence"/>
</dbReference>
<gene>
    <name evidence="1" type="ORF">JZX89_26260</name>
</gene>
<dbReference type="EMBL" id="JAFLNA010000019">
    <property type="protein sequence ID" value="MBO0134244.1"/>
    <property type="molecule type" value="Genomic_DNA"/>
</dbReference>
<evidence type="ECO:0000313" key="1">
    <source>
        <dbReference type="EMBL" id="MBO0134244.1"/>
    </source>
</evidence>
<accession>A0ABS3EQQ0</accession>
<sequence>MYLDRVHFDVDQRRREKQQDRDLDSARLLKSDGEAAKLSQQNGMFSAFKPAQMSIGQRRVRMQLA</sequence>
<reference evidence="1 2" key="1">
    <citation type="submission" date="2021-03" db="EMBL/GenBank/DDBJ databases">
        <title>Whole genome sequence of Agrobacterium sp. strain Rnr.</title>
        <authorList>
            <person name="Mafakheri H."/>
            <person name="Taghavi S.M."/>
            <person name="Nemanja K."/>
            <person name="Osdaghi E."/>
        </authorList>
    </citation>
    <scope>NUCLEOTIDE SEQUENCE [LARGE SCALE GENOMIC DNA]</scope>
    <source>
        <strain evidence="1 2">Rnr</strain>
    </source>
</reference>
<name>A0ABS3EQQ0_9HYPH</name>
<keyword evidence="2" id="KW-1185">Reference proteome</keyword>
<organism evidence="1 2">
    <name type="scientific">Agrobacterium burrii</name>
    <dbReference type="NCBI Taxonomy" id="2815339"/>
    <lineage>
        <taxon>Bacteria</taxon>
        <taxon>Pseudomonadati</taxon>
        <taxon>Pseudomonadota</taxon>
        <taxon>Alphaproteobacteria</taxon>
        <taxon>Hyphomicrobiales</taxon>
        <taxon>Rhizobiaceae</taxon>
        <taxon>Rhizobium/Agrobacterium group</taxon>
        <taxon>Agrobacterium</taxon>
        <taxon>Agrobacterium tumefaciens complex</taxon>
    </lineage>
</organism>
<evidence type="ECO:0000313" key="2">
    <source>
        <dbReference type="Proteomes" id="UP000664699"/>
    </source>
</evidence>
<dbReference type="RefSeq" id="WP_207135845.1">
    <property type="nucleotide sequence ID" value="NZ_JAFLNA010000019.1"/>
</dbReference>
<protein>
    <submittedName>
        <fullName evidence="1">Uncharacterized protein</fullName>
    </submittedName>
</protein>
<proteinExistence type="predicted"/>
<comment type="caution">
    <text evidence="1">The sequence shown here is derived from an EMBL/GenBank/DDBJ whole genome shotgun (WGS) entry which is preliminary data.</text>
</comment>